<dbReference type="Proteomes" id="UP000762676">
    <property type="component" value="Unassembled WGS sequence"/>
</dbReference>
<gene>
    <name evidence="2" type="ORF">ElyMa_000572400</name>
</gene>
<feature type="region of interest" description="Disordered" evidence="1">
    <location>
        <begin position="145"/>
        <end position="173"/>
    </location>
</feature>
<sequence length="173" mass="19111">MCRGVGETDGLRGKQVVLVETLRVDDDNNRRAFCRKSEEFRSTPFSYIRPLKRQVDPRRPGHCLDGSHQCFRIQPTPGAVAAILEPANPRPSPPKTRRHLHRQPIGICPQGGIVAGTSSDRCGQGHGLSPITFNLARNPLVRSVKESLGNQHFRPGDPDDSLRRRHSAASPDA</sequence>
<organism evidence="2 3">
    <name type="scientific">Elysia marginata</name>
    <dbReference type="NCBI Taxonomy" id="1093978"/>
    <lineage>
        <taxon>Eukaryota</taxon>
        <taxon>Metazoa</taxon>
        <taxon>Spiralia</taxon>
        <taxon>Lophotrochozoa</taxon>
        <taxon>Mollusca</taxon>
        <taxon>Gastropoda</taxon>
        <taxon>Heterobranchia</taxon>
        <taxon>Euthyneura</taxon>
        <taxon>Panpulmonata</taxon>
        <taxon>Sacoglossa</taxon>
        <taxon>Placobranchoidea</taxon>
        <taxon>Plakobranchidae</taxon>
        <taxon>Elysia</taxon>
    </lineage>
</organism>
<evidence type="ECO:0000313" key="2">
    <source>
        <dbReference type="EMBL" id="GFR80098.1"/>
    </source>
</evidence>
<evidence type="ECO:0000313" key="3">
    <source>
        <dbReference type="Proteomes" id="UP000762676"/>
    </source>
</evidence>
<dbReference type="EMBL" id="BMAT01001122">
    <property type="protein sequence ID" value="GFR80098.1"/>
    <property type="molecule type" value="Genomic_DNA"/>
</dbReference>
<reference evidence="2 3" key="1">
    <citation type="journal article" date="2021" name="Elife">
        <title>Chloroplast acquisition without the gene transfer in kleptoplastic sea slugs, Plakobranchus ocellatus.</title>
        <authorList>
            <person name="Maeda T."/>
            <person name="Takahashi S."/>
            <person name="Yoshida T."/>
            <person name="Shimamura S."/>
            <person name="Takaki Y."/>
            <person name="Nagai Y."/>
            <person name="Toyoda A."/>
            <person name="Suzuki Y."/>
            <person name="Arimoto A."/>
            <person name="Ishii H."/>
            <person name="Satoh N."/>
            <person name="Nishiyama T."/>
            <person name="Hasebe M."/>
            <person name="Maruyama T."/>
            <person name="Minagawa J."/>
            <person name="Obokata J."/>
            <person name="Shigenobu S."/>
        </authorList>
    </citation>
    <scope>NUCLEOTIDE SEQUENCE [LARGE SCALE GENOMIC DNA]</scope>
</reference>
<proteinExistence type="predicted"/>
<dbReference type="AlphaFoldDB" id="A0AAV4G3H8"/>
<protein>
    <submittedName>
        <fullName evidence="2">Uncharacterized protein</fullName>
    </submittedName>
</protein>
<evidence type="ECO:0000256" key="1">
    <source>
        <dbReference type="SAM" id="MobiDB-lite"/>
    </source>
</evidence>
<keyword evidence="3" id="KW-1185">Reference proteome</keyword>
<accession>A0AAV4G3H8</accession>
<name>A0AAV4G3H8_9GAST</name>
<comment type="caution">
    <text evidence="2">The sequence shown here is derived from an EMBL/GenBank/DDBJ whole genome shotgun (WGS) entry which is preliminary data.</text>
</comment>